<dbReference type="AlphaFoldDB" id="A0AA36EZX1"/>
<dbReference type="Pfam" id="PF00010">
    <property type="entry name" value="HLH"/>
    <property type="match status" value="1"/>
</dbReference>
<dbReference type="Proteomes" id="UP001162480">
    <property type="component" value="Chromosome 2"/>
</dbReference>
<reference evidence="2" key="1">
    <citation type="submission" date="2023-08" db="EMBL/GenBank/DDBJ databases">
        <authorList>
            <person name="Alioto T."/>
            <person name="Alioto T."/>
            <person name="Gomez Garrido J."/>
        </authorList>
    </citation>
    <scope>NUCLEOTIDE SEQUENCE</scope>
</reference>
<dbReference type="InterPro" id="IPR011598">
    <property type="entry name" value="bHLH_dom"/>
</dbReference>
<dbReference type="SUPFAM" id="SSF47459">
    <property type="entry name" value="HLH, helix-loop-helix DNA-binding domain"/>
    <property type="match status" value="1"/>
</dbReference>
<keyword evidence="3" id="KW-1185">Reference proteome</keyword>
<dbReference type="InterPro" id="IPR036638">
    <property type="entry name" value="HLH_DNA-bd_sf"/>
</dbReference>
<organism evidence="2 3">
    <name type="scientific">Octopus vulgaris</name>
    <name type="common">Common octopus</name>
    <dbReference type="NCBI Taxonomy" id="6645"/>
    <lineage>
        <taxon>Eukaryota</taxon>
        <taxon>Metazoa</taxon>
        <taxon>Spiralia</taxon>
        <taxon>Lophotrochozoa</taxon>
        <taxon>Mollusca</taxon>
        <taxon>Cephalopoda</taxon>
        <taxon>Coleoidea</taxon>
        <taxon>Octopodiformes</taxon>
        <taxon>Octopoda</taxon>
        <taxon>Incirrata</taxon>
        <taxon>Octopodidae</taxon>
        <taxon>Octopus</taxon>
    </lineage>
</organism>
<dbReference type="EMBL" id="OX597815">
    <property type="protein sequence ID" value="CAI9717908.1"/>
    <property type="molecule type" value="Genomic_DNA"/>
</dbReference>
<evidence type="ECO:0000313" key="3">
    <source>
        <dbReference type="Proteomes" id="UP001162480"/>
    </source>
</evidence>
<sequence length="245" mass="28558">MDTERCGHDTADTLKYLPLNEIHIVEVKSVWLTQFHNFAISKSIVVRQKRISLELTIFQRMRAFDGRNHIRLKPDSTSKGATIEVIYISRFIYEVNNSTMRLDYVHIWAPLEVSPSTTLPPYYRMKKLKYSCKNNGRSMFSPAPVSLYPKKDKLSSTEKKQIQTEYGQLQEMVPTIANRRRVTKRQVVREATLYIDQLHSELLEKLHHNGFSDFDMNLNSLNNLVINLMQNNLDLNKPSNTLVNK</sequence>
<evidence type="ECO:0000259" key="1">
    <source>
        <dbReference type="Pfam" id="PF00010"/>
    </source>
</evidence>
<name>A0AA36EZX1_OCTVU</name>
<feature type="domain" description="BHLH" evidence="1">
    <location>
        <begin position="161"/>
        <end position="199"/>
    </location>
</feature>
<dbReference type="Gene3D" id="4.10.280.10">
    <property type="entry name" value="Helix-loop-helix DNA-binding domain"/>
    <property type="match status" value="1"/>
</dbReference>
<protein>
    <submittedName>
        <fullName evidence="2">XP_029658114.1uncharacterized protein LOC115232397</fullName>
    </submittedName>
</protein>
<proteinExistence type="predicted"/>
<evidence type="ECO:0000313" key="2">
    <source>
        <dbReference type="EMBL" id="CAI9717908.1"/>
    </source>
</evidence>
<gene>
    <name evidence="2" type="ORF">OCTVUL_1B024400</name>
</gene>
<dbReference type="GO" id="GO:0046983">
    <property type="term" value="F:protein dimerization activity"/>
    <property type="evidence" value="ECO:0007669"/>
    <property type="project" value="InterPro"/>
</dbReference>
<accession>A0AA36EZX1</accession>